<comment type="caution">
    <text evidence="1">The sequence shown here is derived from an EMBL/GenBank/DDBJ whole genome shotgun (WGS) entry which is preliminary data.</text>
</comment>
<dbReference type="EMBL" id="AZGD01000107">
    <property type="protein sequence ID" value="KRM17305.1"/>
    <property type="molecule type" value="Genomic_DNA"/>
</dbReference>
<dbReference type="STRING" id="1423755.FC40_GL001202"/>
<reference evidence="1 2" key="1">
    <citation type="journal article" date="2015" name="Genome Announc.">
        <title>Expanding the biotechnology potential of lactobacilli through comparative genomics of 213 strains and associated genera.</title>
        <authorList>
            <person name="Sun Z."/>
            <person name="Harris H.M."/>
            <person name="McCann A."/>
            <person name="Guo C."/>
            <person name="Argimon S."/>
            <person name="Zhang W."/>
            <person name="Yang X."/>
            <person name="Jeffery I.B."/>
            <person name="Cooney J.C."/>
            <person name="Kagawa T.F."/>
            <person name="Liu W."/>
            <person name="Song Y."/>
            <person name="Salvetti E."/>
            <person name="Wrobel A."/>
            <person name="Rasinkangas P."/>
            <person name="Parkhill J."/>
            <person name="Rea M.C."/>
            <person name="O'Sullivan O."/>
            <person name="Ritari J."/>
            <person name="Douillard F.P."/>
            <person name="Paul Ross R."/>
            <person name="Yang R."/>
            <person name="Briner A.E."/>
            <person name="Felis G.E."/>
            <person name="de Vos W.M."/>
            <person name="Barrangou R."/>
            <person name="Klaenhammer T.R."/>
            <person name="Caufield P.W."/>
            <person name="Cui Y."/>
            <person name="Zhang H."/>
            <person name="O'Toole P.W."/>
        </authorList>
    </citation>
    <scope>NUCLEOTIDE SEQUENCE [LARGE SCALE GENOMIC DNA]</scope>
    <source>
        <strain evidence="1 2">DSM 18933</strain>
    </source>
</reference>
<dbReference type="AlphaFoldDB" id="A0A0R1WNM9"/>
<gene>
    <name evidence="1" type="ORF">FC40_GL001202</name>
</gene>
<keyword evidence="2" id="KW-1185">Reference proteome</keyword>
<evidence type="ECO:0000313" key="2">
    <source>
        <dbReference type="Proteomes" id="UP000051054"/>
    </source>
</evidence>
<organism evidence="1 2">
    <name type="scientific">Ligilactobacillus hayakitensis DSM 18933 = JCM 14209</name>
    <dbReference type="NCBI Taxonomy" id="1423755"/>
    <lineage>
        <taxon>Bacteria</taxon>
        <taxon>Bacillati</taxon>
        <taxon>Bacillota</taxon>
        <taxon>Bacilli</taxon>
        <taxon>Lactobacillales</taxon>
        <taxon>Lactobacillaceae</taxon>
        <taxon>Ligilactobacillus</taxon>
    </lineage>
</organism>
<dbReference type="PATRIC" id="fig|1423755.3.peg.1270"/>
<sequence>MQISNSIYPYPVLSIDDEDYIESSKFEVSYRKSEFSENKIVLDYKLKDDGLEELFYSGKASFYLHVECSYTMYRTLIKLENQKKRYVFSIDPNVMVGNVHLTPFLLIDETLTGLTINSINTEIYGDDYVFPDLQVGDPLAVGFTATVAVNEDKSFKNIDSIIKVTRSVKETMQIDLDSDIAYVRLPEKQFEIYLGYKDLNNITNSMIIYPALIQILNYVKENQDAFEEKQWYKVIEKRCEVLEIDIDEMKRGDINPIEVAQRILEDPVARGLKTLEGVISDED</sequence>
<evidence type="ECO:0000313" key="1">
    <source>
        <dbReference type="EMBL" id="KRM17305.1"/>
    </source>
</evidence>
<dbReference type="eggNOG" id="ENOG502ZB95">
    <property type="taxonomic scope" value="Bacteria"/>
</dbReference>
<name>A0A0R1WNM9_9LACO</name>
<proteinExistence type="predicted"/>
<accession>A0A0R1WNM9</accession>
<dbReference type="Proteomes" id="UP000051054">
    <property type="component" value="Unassembled WGS sequence"/>
</dbReference>
<protein>
    <submittedName>
        <fullName evidence="1">Uncharacterized protein</fullName>
    </submittedName>
</protein>
<dbReference type="OrthoDB" id="2339732at2"/>
<dbReference type="RefSeq" id="WP_025022704.1">
    <property type="nucleotide sequence ID" value="NZ_AZGD01000107.1"/>
</dbReference>